<keyword evidence="4" id="KW-0572">Peptidoglycan-anchor</keyword>
<dbReference type="RefSeq" id="WP_023599881.1">
    <property type="nucleotide sequence ID" value="NC_022909.1"/>
</dbReference>
<feature type="compositionally biased region" description="Low complexity" evidence="5">
    <location>
        <begin position="2456"/>
        <end position="2468"/>
    </location>
</feature>
<feature type="region of interest" description="Disordered" evidence="5">
    <location>
        <begin position="1"/>
        <end position="30"/>
    </location>
</feature>
<feature type="region of interest" description="Disordered" evidence="5">
    <location>
        <begin position="1585"/>
        <end position="1604"/>
    </location>
</feature>
<gene>
    <name evidence="7" type="ORF">T285_07275</name>
</gene>
<evidence type="ECO:0000256" key="5">
    <source>
        <dbReference type="SAM" id="MobiDB-lite"/>
    </source>
</evidence>
<feature type="compositionally biased region" description="Low complexity" evidence="5">
    <location>
        <begin position="1419"/>
        <end position="1438"/>
    </location>
</feature>
<dbReference type="PANTHER" id="PTHR38634:SF2">
    <property type="entry name" value="TROPHININ"/>
    <property type="match status" value="1"/>
</dbReference>
<evidence type="ECO:0000256" key="3">
    <source>
        <dbReference type="ARBA" id="ARBA00022729"/>
    </source>
</evidence>
<dbReference type="Gene3D" id="1.25.40.10">
    <property type="entry name" value="Tetratricopeptide repeat domain"/>
    <property type="match status" value="3"/>
</dbReference>
<feature type="compositionally biased region" description="Polar residues" evidence="5">
    <location>
        <begin position="168"/>
        <end position="211"/>
    </location>
</feature>
<proteinExistence type="predicted"/>
<evidence type="ECO:0000313" key="7">
    <source>
        <dbReference type="EMBL" id="AHA97804.1"/>
    </source>
</evidence>
<keyword evidence="2" id="KW-0964">Secreted</keyword>
<feature type="region of interest" description="Disordered" evidence="5">
    <location>
        <begin position="158"/>
        <end position="211"/>
    </location>
</feature>
<feature type="domain" description="Gram-positive cocci surface proteins LPxTG" evidence="6">
    <location>
        <begin position="2500"/>
        <end position="2537"/>
    </location>
</feature>
<name>A0A7D9N7X1_LACJH</name>
<feature type="region of interest" description="Disordered" evidence="5">
    <location>
        <begin position="2405"/>
        <end position="2479"/>
    </location>
</feature>
<evidence type="ECO:0000256" key="1">
    <source>
        <dbReference type="ARBA" id="ARBA00022512"/>
    </source>
</evidence>
<feature type="region of interest" description="Disordered" evidence="5">
    <location>
        <begin position="77"/>
        <end position="114"/>
    </location>
</feature>
<evidence type="ECO:0000256" key="4">
    <source>
        <dbReference type="ARBA" id="ARBA00023088"/>
    </source>
</evidence>
<protein>
    <submittedName>
        <fullName evidence="7">Hemagglutinin</fullName>
    </submittedName>
</protein>
<sequence length="2537" mass="266447">MEEKNFKNKRKDSQKKKYVDPNRLKDQSDNSKSYIKELAALAAILGTGTTGIAILPNDRVYAAQTSVDGKSQIVGSVSESTKTGVSNQVNSKSTEKENSISNSEAQSSSTSKSLKISESVSDSISQSESISDIVSQSQSFSHSLSQSESILNSLSLAKNKSTEKRSNTQKINRSHLSSNEHSTVLKSNKNVGENSTGINRSANPSRVSESTITSAYTSTSNNIPTTLQASLDLNKNISSLVNLPLATNNTIERNNSTANSQLPIALGANFVTLATTNETVVKPTFSGTVMIKNADGSNVNGTDFKDGAVPTYTFRLSTYGDSTVTNPQFIIMIPKGFTATTADFSTLTNSQGIDIFSGGGFAGPYNGTSTIKELGNYGPNGEQLFMITLTGATPTWGNNFGGQVKLTLDANAKGVVSYNVYGAPFVSEVSNYAVANGTSPYGGGSYTFNVNGQAIEVVKNSTGINNQQGSINYSLNNTVELPQFTGVASFGNLNSSGAFVSGNSINYTSNTPQSQIPTLSVRLSTLGNSTVNNPQFIVMIPKGFTSSTTDFSLIDKNVGNYFGGQFNGSNQYSPSNYSIEDLGKVGPNGEQLFKIQLDFNPGWNVAQNFGGQFKLTLDPTQTGTYSYGSNGAPIVSELASDAKPSASTDANYTFVANGQNIAVVKSSASSIINYAINTNLLPTFTGTAILDANGKTYSGDSVPTYSFRLSTTGESTVQNPKFIVMIPDGFTATTDDFSFDTSGYSGTASVKELGNYGPNGEQLFEVSLTGTTPNFTTNSVMGSVKLSPNFNGNTGGSHTYSNATAPLVAEVSNYSSTTYGTYTFNTSDGALNVVKSPQTVNWTDPSNQAANSSGSVTYTIQVGKEKLPTTAYTISNLKVTPVAGATSSDAGYEQLAFSLTPKQTLQDGQYIDVHLGLPDTNGNIETYDSKLAANLPLMTPNGVQIATAYNMGTYYRIVFNSAAAVYTSGNNKLTINPILRWGNPQSQQPSISTNQSSDNTTNLGKVYVYQYTDDESKNGTLFAYTPTNDVTINGQHYASGLHIQGQYVYDKQYLDYNNTTTAGIFYNNNRVWGPNNSVSINTNWANAIGFRLATSGASTSEANTGSNFDITITVGNSKEFTYTWLTDSQMEDRIKSIYAWYVNNELSNEVAGSSPTNVYLKNEINKVSQMTSLVTVTHEETTTADGKIKMVYHVQIADSSIRLKGLIIPLTVSANGFTMPDDIKSYQEDLDKSPTVDKNNYENTPAMGAATSNTALQEALQNTAHPVMTITNNVTGDTVPLPNTIDWNTWKAGIAYGVNGDVTNSNDSTNTRTATLEFINDTNPSNPITLTQATNNFQGPAEGKITFSNATATLEGLESEGYILEKVVDNQTGQVLTPPDGVSISDLSKYVYGSLGDGPNKFTVYLRKIDTASISASQSESTVISESESRSNSLSNAVSMSESVSNSVSMSESLSNSVSMNESVSNSVSMSDSLSNSVSMSESLSNSVSMSESLSNSVSMSERLSNSVSMSESLSNSVSMSESLSNSVSMSESLSNSVSMSESLSNSVSMSDSLSNSVSMSESLSNSVSMSESLSNSVSMSESLSNSVSMSESMSNSVSMSESLSNSVSMSESLSNSVSMSESLSNSVSMSDSLSNSVSMSDSLSNSVSMSESLSNSVSMSESLSNSVSMSDSLSNSVSMSESLSNSVSMSESLSNSVSMSESLSNSVSMSESLSNSASMSESLSNSISMSESLSDSVSMSESLSNSVSMSESLSNSVSMSESLSNSVSMSGSLSNSVSMSESLSNSVSMSESLSNSVSMSESLSNSVSMSESLSNSVSMSESLSNSVSMSESLSNSVSMSESLSNSVSMSESLSNSVSMSESLSNSVSMSESLSNSVSMSESLSNSVSMSESLSNSVSMSESSSNSVSMSESLSNSVSMSESLSNSVSMSESLSNSVSMSESLSNSVSMSENLSNSVSMSESLSNSVSMSESLSNSVSMSESLSNSVSMSESLSNSVSMSESLSNSVSMSESLSNSVSMSESLSNSVSMSESLSNSVSMSESLSNSVSMSESLSNSVSMSESLSNSVSMSESLSNSVSMSESLSNSVSMSESLSNSVSMSESLSNSVSMSETLSNSVSMSESLSNSVSMSESLSNSVSMSESLSNSVSMSESLSNSVSMSESLSNSVSMSESLSNSVSMSESLSNSVSMSESLSNSVSMSESLSNSVSMSESLSNSVSMSESLSNSVSMSESLSNSVSMSESLSNSVSMSESLSNSVSMSESLSNSVSMSESLSNSVSMSESLSNSVSMSESLSNSVSMSESLSNSVSMSESLSNSVSMSESLSNSVSMSESLSNSVSMSESLSNSVSMSESLSNSVSMSESLSNSVSMSESLSNSVSMSESLSNSVSMSESLSNSVSMSESLSNSVSMSGSLSNSVSMSESLSNSNTSTSTLNSHSVSQSLIPSETPSTSLNNQTEQITPGTTTETHFYPNRRKSDSVEVTRVNKVHRKTARSINRKLPQTGAKNDSGLLGIVATTLGALLGLRNKKRKIENNKE</sequence>
<dbReference type="PANTHER" id="PTHR38634">
    <property type="entry name" value="PROTEIN CBG16428"/>
    <property type="match status" value="1"/>
</dbReference>
<dbReference type="KEGG" id="ljn:T285_07275"/>
<dbReference type="Proteomes" id="UP000018522">
    <property type="component" value="Chromosome"/>
</dbReference>
<dbReference type="NCBIfam" id="TIGR01167">
    <property type="entry name" value="LPXTG_anchor"/>
    <property type="match status" value="1"/>
</dbReference>
<feature type="compositionally biased region" description="Polar residues" evidence="5">
    <location>
        <begin position="77"/>
        <end position="92"/>
    </location>
</feature>
<feature type="compositionally biased region" description="Basic and acidic residues" evidence="5">
    <location>
        <begin position="15"/>
        <end position="29"/>
    </location>
</feature>
<feature type="region of interest" description="Disordered" evidence="5">
    <location>
        <begin position="2489"/>
        <end position="2508"/>
    </location>
</feature>
<accession>A0A7D9N7X1</accession>
<feature type="region of interest" description="Disordered" evidence="5">
    <location>
        <begin position="1895"/>
        <end position="1914"/>
    </location>
</feature>
<feature type="region of interest" description="Disordered" evidence="5">
    <location>
        <begin position="1417"/>
        <end position="1438"/>
    </location>
</feature>
<dbReference type="InterPro" id="IPR011990">
    <property type="entry name" value="TPR-like_helical_dom_sf"/>
</dbReference>
<keyword evidence="1" id="KW-0134">Cell wall</keyword>
<feature type="region of interest" description="Disordered" evidence="5">
    <location>
        <begin position="1627"/>
        <end position="1648"/>
    </location>
</feature>
<feature type="compositionally biased region" description="Low complexity" evidence="5">
    <location>
        <begin position="99"/>
        <end position="114"/>
    </location>
</feature>
<organism evidence="7 8">
    <name type="scientific">Lactobacillus johnsonii N6.2</name>
    <dbReference type="NCBI Taxonomy" id="1408186"/>
    <lineage>
        <taxon>Bacteria</taxon>
        <taxon>Bacillati</taxon>
        <taxon>Bacillota</taxon>
        <taxon>Bacilli</taxon>
        <taxon>Lactobacillales</taxon>
        <taxon>Lactobacillaceae</taxon>
        <taxon>Lactobacillus</taxon>
    </lineage>
</organism>
<dbReference type="PROSITE" id="PS50847">
    <property type="entry name" value="GRAM_POS_ANCHORING"/>
    <property type="match status" value="1"/>
</dbReference>
<dbReference type="EMBL" id="CP006811">
    <property type="protein sequence ID" value="AHA97804.1"/>
    <property type="molecule type" value="Genomic_DNA"/>
</dbReference>
<reference evidence="7 8" key="1">
    <citation type="journal article" date="2014" name="Genome Announc.">
        <title>Complete Genome Sequences of Lactobacillus johnsonii Strain N6.2 and Lactobacillus reuteri Strain TD1.</title>
        <authorList>
            <person name="Leonard M.T."/>
            <person name="Valladares R.B."/>
            <person name="Ardissone A."/>
            <person name="Gonzalez C.F."/>
            <person name="Lorca G.L."/>
            <person name="Triplett E.W."/>
        </authorList>
    </citation>
    <scope>NUCLEOTIDE SEQUENCE [LARGE SCALE GENOMIC DNA]</scope>
    <source>
        <strain evidence="7 8">N6.2</strain>
    </source>
</reference>
<evidence type="ECO:0000256" key="2">
    <source>
        <dbReference type="ARBA" id="ARBA00022525"/>
    </source>
</evidence>
<feature type="compositionally biased region" description="Polar residues" evidence="5">
    <location>
        <begin position="2429"/>
        <end position="2455"/>
    </location>
</feature>
<feature type="compositionally biased region" description="Low complexity" evidence="5">
    <location>
        <begin position="2405"/>
        <end position="2428"/>
    </location>
</feature>
<dbReference type="InterPro" id="IPR019931">
    <property type="entry name" value="LPXTG_anchor"/>
</dbReference>
<evidence type="ECO:0000313" key="8">
    <source>
        <dbReference type="Proteomes" id="UP000018522"/>
    </source>
</evidence>
<evidence type="ECO:0000259" key="6">
    <source>
        <dbReference type="PROSITE" id="PS50847"/>
    </source>
</evidence>
<keyword evidence="3" id="KW-0732">Signal</keyword>